<gene>
    <name evidence="1" type="ORF">LCGC14_0411170</name>
</gene>
<comment type="caution">
    <text evidence="1">The sequence shown here is derived from an EMBL/GenBank/DDBJ whole genome shotgun (WGS) entry which is preliminary data.</text>
</comment>
<evidence type="ECO:0000313" key="1">
    <source>
        <dbReference type="EMBL" id="KKN72404.1"/>
    </source>
</evidence>
<proteinExistence type="predicted"/>
<evidence type="ECO:0008006" key="2">
    <source>
        <dbReference type="Google" id="ProtNLM"/>
    </source>
</evidence>
<reference evidence="1" key="1">
    <citation type="journal article" date="2015" name="Nature">
        <title>Complex archaea that bridge the gap between prokaryotes and eukaryotes.</title>
        <authorList>
            <person name="Spang A."/>
            <person name="Saw J.H."/>
            <person name="Jorgensen S.L."/>
            <person name="Zaremba-Niedzwiedzka K."/>
            <person name="Martijn J."/>
            <person name="Lind A.E."/>
            <person name="van Eijk R."/>
            <person name="Schleper C."/>
            <person name="Guy L."/>
            <person name="Ettema T.J."/>
        </authorList>
    </citation>
    <scope>NUCLEOTIDE SEQUENCE</scope>
</reference>
<dbReference type="EMBL" id="LAZR01000363">
    <property type="protein sequence ID" value="KKN72404.1"/>
    <property type="molecule type" value="Genomic_DNA"/>
</dbReference>
<accession>A0A0F9SZM3</accession>
<sequence length="367" mass="41995">MAVKNAQLADLIATTLEDLPKQEIEIMWDHPEYEFSRIYQNERMEIESGTAISRRVMLDHTGAARYRRLYDTDEPTVNDVVQTITVPWVQIGTEYSWDRREILRNRQPAAFVDMVKTRRYDGLWSLANLIEERAWKTPTSASDDLYPYGVPYYLNMLNADTTGAGFSGQTIRYQDGSTGTSCAGLDASTFARWRNYAATYTQINANFIDTYRIAFLRTRFKAPINVQDPSSETANSKRIYTGFQAMSEIMRLADSKDDNHTGKDIMSNVRMNDDGLAMINRLPVVYPGEELDGVTDPVTGTTTDPIYTVDFAFFKPVVMADDWMHEEEPMTDRRQHTAYTIFLDGSHNNLCTNRRRAGFVMHKPIVT</sequence>
<dbReference type="AlphaFoldDB" id="A0A0F9SZM3"/>
<organism evidence="1">
    <name type="scientific">marine sediment metagenome</name>
    <dbReference type="NCBI Taxonomy" id="412755"/>
    <lineage>
        <taxon>unclassified sequences</taxon>
        <taxon>metagenomes</taxon>
        <taxon>ecological metagenomes</taxon>
    </lineage>
</organism>
<protein>
    <recommendedName>
        <fullName evidence="2">Bacteriophage Mu GpT domain-containing protein</fullName>
    </recommendedName>
</protein>
<name>A0A0F9SZM3_9ZZZZ</name>
<dbReference type="NCBIfam" id="NF033394">
    <property type="entry name" value="capsid_maj_Podo"/>
    <property type="match status" value="1"/>
</dbReference>
<dbReference type="InterPro" id="IPR049718">
    <property type="entry name" value="AKO59007-like"/>
</dbReference>